<dbReference type="SUPFAM" id="SSF144232">
    <property type="entry name" value="HIT/MYND zinc finger-like"/>
    <property type="match status" value="1"/>
</dbReference>
<dbReference type="AlphaFoldDB" id="A0A8E0RJL8"/>
<dbReference type="Pfam" id="PF04438">
    <property type="entry name" value="zf-HIT"/>
    <property type="match status" value="1"/>
</dbReference>
<feature type="region of interest" description="Disordered" evidence="2">
    <location>
        <begin position="77"/>
        <end position="112"/>
    </location>
</feature>
<evidence type="ECO:0000313" key="5">
    <source>
        <dbReference type="Proteomes" id="UP000728185"/>
    </source>
</evidence>
<sequence length="303" mass="34328">MEELTIRHVCAICQKKSCYVCPRCGINYCSLVCYRAPKHEQCSESFYRDCCVNAMHNRYVDPENKSRMLEILRREASANTAGDSEEAAEKAKFPDEELQDEDSESSSDDFQSRFSDLNLESDELDADIIWARLSVKERREFHRLLNSGAIANYLPSWEPWWLQSKPNIEELCEANGASSANTTSLKKSKPMPLKKIFPSGKQPHASVVFVLAETAYKKLQFLQSCLNPLDIDAQKWQSIALPTLQSQTTVELCRHVSDFDPNKTKTGNVRGPAAGPNWRNMIRSFPCNEEPLITDLDPEAKPG</sequence>
<evidence type="ECO:0000256" key="1">
    <source>
        <dbReference type="PROSITE-ProRule" id="PRU00453"/>
    </source>
</evidence>
<dbReference type="InterPro" id="IPR007529">
    <property type="entry name" value="Znf_HIT"/>
</dbReference>
<keyword evidence="5" id="KW-1185">Reference proteome</keyword>
<comment type="caution">
    <text evidence="4">The sequence shown here is derived from an EMBL/GenBank/DDBJ whole genome shotgun (WGS) entry which is preliminary data.</text>
</comment>
<dbReference type="PANTHER" id="PTHR15555:SF0">
    <property type="entry name" value="ZINC FINGER HIT DOMAIN-CONTAINING PROTEIN 2"/>
    <property type="match status" value="1"/>
</dbReference>
<feature type="domain" description="HIT-type" evidence="3">
    <location>
        <begin position="10"/>
        <end position="42"/>
    </location>
</feature>
<dbReference type="PANTHER" id="PTHR15555">
    <property type="entry name" value="ZINC FINGER HIT DOMAIN CONTAINING PROTEIN 2 PROTEIN FON -RELATED"/>
    <property type="match status" value="1"/>
</dbReference>
<keyword evidence="1" id="KW-0862">Zinc</keyword>
<name>A0A8E0RJL8_9TREM</name>
<dbReference type="OrthoDB" id="10005492at2759"/>
<keyword evidence="1" id="KW-0863">Zinc-finger</keyword>
<accession>A0A8E0RJL8</accession>
<feature type="compositionally biased region" description="Acidic residues" evidence="2">
    <location>
        <begin position="96"/>
        <end position="107"/>
    </location>
</feature>
<reference evidence="4" key="1">
    <citation type="submission" date="2019-05" db="EMBL/GenBank/DDBJ databases">
        <title>Annotation for the trematode Fasciolopsis buski.</title>
        <authorList>
            <person name="Choi Y.-J."/>
        </authorList>
    </citation>
    <scope>NUCLEOTIDE SEQUENCE</scope>
    <source>
        <strain evidence="4">HT</strain>
        <tissue evidence="4">Whole worm</tissue>
    </source>
</reference>
<dbReference type="GO" id="GO:0008270">
    <property type="term" value="F:zinc ion binding"/>
    <property type="evidence" value="ECO:0007669"/>
    <property type="project" value="UniProtKB-UniRule"/>
</dbReference>
<dbReference type="Proteomes" id="UP000728185">
    <property type="component" value="Unassembled WGS sequence"/>
</dbReference>
<dbReference type="CDD" id="cd23024">
    <property type="entry name" value="zf-HIT_ZNHIT2-3"/>
    <property type="match status" value="1"/>
</dbReference>
<proteinExistence type="predicted"/>
<protein>
    <submittedName>
        <fullName evidence="4">Zinc finger HIT domain-containing protein 2</fullName>
    </submittedName>
</protein>
<organism evidence="4 5">
    <name type="scientific">Fasciolopsis buskii</name>
    <dbReference type="NCBI Taxonomy" id="27845"/>
    <lineage>
        <taxon>Eukaryota</taxon>
        <taxon>Metazoa</taxon>
        <taxon>Spiralia</taxon>
        <taxon>Lophotrochozoa</taxon>
        <taxon>Platyhelminthes</taxon>
        <taxon>Trematoda</taxon>
        <taxon>Digenea</taxon>
        <taxon>Plagiorchiida</taxon>
        <taxon>Echinostomata</taxon>
        <taxon>Echinostomatoidea</taxon>
        <taxon>Fasciolidae</taxon>
        <taxon>Fasciolopsis</taxon>
    </lineage>
</organism>
<keyword evidence="1" id="KW-0479">Metal-binding</keyword>
<gene>
    <name evidence="4" type="ORF">FBUS_00692</name>
</gene>
<dbReference type="Gene3D" id="3.30.60.190">
    <property type="match status" value="1"/>
</dbReference>
<evidence type="ECO:0000256" key="2">
    <source>
        <dbReference type="SAM" id="MobiDB-lite"/>
    </source>
</evidence>
<dbReference type="InterPro" id="IPR039646">
    <property type="entry name" value="ZNHIT2"/>
</dbReference>
<evidence type="ECO:0000259" key="3">
    <source>
        <dbReference type="PROSITE" id="PS51083"/>
    </source>
</evidence>
<dbReference type="EMBL" id="LUCM01010957">
    <property type="protein sequence ID" value="KAA0184711.1"/>
    <property type="molecule type" value="Genomic_DNA"/>
</dbReference>
<dbReference type="PROSITE" id="PS51083">
    <property type="entry name" value="ZF_HIT"/>
    <property type="match status" value="1"/>
</dbReference>
<evidence type="ECO:0000313" key="4">
    <source>
        <dbReference type="EMBL" id="KAA0184711.1"/>
    </source>
</evidence>